<dbReference type="SMART" id="SM00271">
    <property type="entry name" value="DnaJ"/>
    <property type="match status" value="1"/>
</dbReference>
<dbReference type="GO" id="GO:0051082">
    <property type="term" value="F:unfolded protein binding"/>
    <property type="evidence" value="ECO:0007669"/>
    <property type="project" value="TreeGrafter"/>
</dbReference>
<dbReference type="AlphaFoldDB" id="A0A5M9K140"/>
<dbReference type="PROSITE" id="PS50076">
    <property type="entry name" value="DNAJ_2"/>
    <property type="match status" value="1"/>
</dbReference>
<dbReference type="EMBL" id="VICG01000002">
    <property type="protein sequence ID" value="KAA8575241.1"/>
    <property type="molecule type" value="Genomic_DNA"/>
</dbReference>
<evidence type="ECO:0000259" key="2">
    <source>
        <dbReference type="PROSITE" id="PS50076"/>
    </source>
</evidence>
<dbReference type="PANTHER" id="PTHR43096">
    <property type="entry name" value="DNAJ HOMOLOG 1, MITOCHONDRIAL-RELATED"/>
    <property type="match status" value="1"/>
</dbReference>
<dbReference type="PRINTS" id="PR00625">
    <property type="entry name" value="JDOMAIN"/>
</dbReference>
<protein>
    <recommendedName>
        <fullName evidence="2">J domain-containing protein</fullName>
    </recommendedName>
</protein>
<sequence length="451" mass="53763">MAPVSVTEDYYMVLEVVQTATTAQVVQSYRRLALKIHPDRNTSPNATEAFQLLGRAYETLKDEGKRRAYDIIYPSITRSRPSPEATRTPRSQKSDEYSEATQIAALQKSKRERRKRWETTKNTFDYSISKLQADIRRLEQEIKNLNSIAAADAAKKAQENSWGSWFLSPIYKKVQETEEEKERNDRERQERRIEKDMKERRLELAITDLKNKEGLLRKAKEDVDAANLVDDRKIADIEHKIWLKETRERQEKERLERERMARERQEKERLERERMARERQEKERLERERQEKERLERERKAREWQEWLKAEKEIIAKIQKEEQQRREKREREAAEARKKQEEEKKWQKLMDEEVKKYQERYSSPDIFSTAKASTHQTSTPNCRHDGWWPKVQGLRGQSEDLPQGEELLQGQDLLARIERTTTTTKELFMINGRSCIFSGVEGSIKGEVHNI</sequence>
<feature type="domain" description="J" evidence="2">
    <location>
        <begin position="9"/>
        <end position="73"/>
    </location>
</feature>
<dbReference type="GO" id="GO:0005737">
    <property type="term" value="C:cytoplasm"/>
    <property type="evidence" value="ECO:0007669"/>
    <property type="project" value="TreeGrafter"/>
</dbReference>
<accession>A0A5M9K140</accession>
<dbReference type="CDD" id="cd06257">
    <property type="entry name" value="DnaJ"/>
    <property type="match status" value="1"/>
</dbReference>
<dbReference type="SUPFAM" id="SSF46565">
    <property type="entry name" value="Chaperone J-domain"/>
    <property type="match status" value="1"/>
</dbReference>
<name>A0A5M9K140_MONFR</name>
<feature type="region of interest" description="Disordered" evidence="1">
    <location>
        <begin position="78"/>
        <end position="100"/>
    </location>
</feature>
<organism evidence="3 4">
    <name type="scientific">Monilinia fructicola</name>
    <name type="common">Brown rot fungus</name>
    <name type="synonym">Ciboria fructicola</name>
    <dbReference type="NCBI Taxonomy" id="38448"/>
    <lineage>
        <taxon>Eukaryota</taxon>
        <taxon>Fungi</taxon>
        <taxon>Dikarya</taxon>
        <taxon>Ascomycota</taxon>
        <taxon>Pezizomycotina</taxon>
        <taxon>Leotiomycetes</taxon>
        <taxon>Helotiales</taxon>
        <taxon>Sclerotiniaceae</taxon>
        <taxon>Monilinia</taxon>
    </lineage>
</organism>
<evidence type="ECO:0000313" key="3">
    <source>
        <dbReference type="EMBL" id="KAA8575241.1"/>
    </source>
</evidence>
<comment type="caution">
    <text evidence="3">The sequence shown here is derived from an EMBL/GenBank/DDBJ whole genome shotgun (WGS) entry which is preliminary data.</text>
</comment>
<dbReference type="InterPro" id="IPR001623">
    <property type="entry name" value="DnaJ_domain"/>
</dbReference>
<dbReference type="PANTHER" id="PTHR43096:SF10">
    <property type="entry name" value="CHAPERONE PROTEIN DNAJ A6, CHLOROPLASTIC"/>
    <property type="match status" value="1"/>
</dbReference>
<evidence type="ECO:0000313" key="4">
    <source>
        <dbReference type="Proteomes" id="UP000322873"/>
    </source>
</evidence>
<feature type="region of interest" description="Disordered" evidence="1">
    <location>
        <begin position="265"/>
        <end position="292"/>
    </location>
</feature>
<dbReference type="PROSITE" id="PS00636">
    <property type="entry name" value="DNAJ_1"/>
    <property type="match status" value="1"/>
</dbReference>
<evidence type="ECO:0000256" key="1">
    <source>
        <dbReference type="SAM" id="MobiDB-lite"/>
    </source>
</evidence>
<dbReference type="VEuPathDB" id="FungiDB:MFRU_002g02200"/>
<dbReference type="Pfam" id="PF00226">
    <property type="entry name" value="DnaJ"/>
    <property type="match status" value="1"/>
</dbReference>
<dbReference type="Gene3D" id="1.10.287.110">
    <property type="entry name" value="DnaJ domain"/>
    <property type="match status" value="1"/>
</dbReference>
<dbReference type="Proteomes" id="UP000322873">
    <property type="component" value="Unassembled WGS sequence"/>
</dbReference>
<gene>
    <name evidence="3" type="ORF">EYC84_004428</name>
</gene>
<proteinExistence type="predicted"/>
<keyword evidence="4" id="KW-1185">Reference proteome</keyword>
<reference evidence="3 4" key="1">
    <citation type="submission" date="2019-06" db="EMBL/GenBank/DDBJ databases">
        <title>Genome Sequence of the Brown Rot Fungal Pathogen Monilinia fructicola.</title>
        <authorList>
            <person name="De Miccolis Angelini R.M."/>
            <person name="Landi L."/>
            <person name="Abate D."/>
            <person name="Pollastro S."/>
            <person name="Romanazzi G."/>
            <person name="Faretra F."/>
        </authorList>
    </citation>
    <scope>NUCLEOTIDE SEQUENCE [LARGE SCALE GENOMIC DNA]</scope>
    <source>
        <strain evidence="3 4">Mfrc123</strain>
    </source>
</reference>
<dbReference type="InterPro" id="IPR036869">
    <property type="entry name" value="J_dom_sf"/>
</dbReference>
<dbReference type="GO" id="GO:0042026">
    <property type="term" value="P:protein refolding"/>
    <property type="evidence" value="ECO:0007669"/>
    <property type="project" value="TreeGrafter"/>
</dbReference>
<dbReference type="InterPro" id="IPR018253">
    <property type="entry name" value="DnaJ_domain_CS"/>
</dbReference>